<evidence type="ECO:0000313" key="2">
    <source>
        <dbReference type="Proteomes" id="UP000236291"/>
    </source>
</evidence>
<comment type="caution">
    <text evidence="1">The sequence shown here is derived from an EMBL/GenBank/DDBJ whole genome shotgun (WGS) entry which is preliminary data.</text>
</comment>
<proteinExistence type="predicted"/>
<reference evidence="1 2" key="2">
    <citation type="journal article" date="2017" name="Front. Plant Sci.">
        <title>Gene Classification and Mining of Molecular Markers Useful in Red Clover (Trifolium pratense) Breeding.</title>
        <authorList>
            <person name="Istvanek J."/>
            <person name="Dluhosova J."/>
            <person name="Dluhos P."/>
            <person name="Patkova L."/>
            <person name="Nedelnik J."/>
            <person name="Repkova J."/>
        </authorList>
    </citation>
    <scope>NUCLEOTIDE SEQUENCE [LARGE SCALE GENOMIC DNA]</scope>
    <source>
        <strain evidence="2">cv. Tatra</strain>
        <tissue evidence="1">Young leaves</tissue>
    </source>
</reference>
<dbReference type="Proteomes" id="UP000236291">
    <property type="component" value="Unassembled WGS sequence"/>
</dbReference>
<evidence type="ECO:0000313" key="1">
    <source>
        <dbReference type="EMBL" id="PNY13425.1"/>
    </source>
</evidence>
<name>A0A2K3PDV2_TRIPR</name>
<sequence length="112" mass="12358">MVTHESFGRRTRVQFVREKYCTCEIVREELDSESRGGGELRNGGEGVDFYGVTNSNCAATTCSCMIGLYSTTIGISNSNKVSESILDPFVVETSIFGPPVVDPTFQLVQFWT</sequence>
<accession>A0A2K3PDV2</accession>
<protein>
    <submittedName>
        <fullName evidence="1">Uncharacterized protein</fullName>
    </submittedName>
</protein>
<organism evidence="1 2">
    <name type="scientific">Trifolium pratense</name>
    <name type="common">Red clover</name>
    <dbReference type="NCBI Taxonomy" id="57577"/>
    <lineage>
        <taxon>Eukaryota</taxon>
        <taxon>Viridiplantae</taxon>
        <taxon>Streptophyta</taxon>
        <taxon>Embryophyta</taxon>
        <taxon>Tracheophyta</taxon>
        <taxon>Spermatophyta</taxon>
        <taxon>Magnoliopsida</taxon>
        <taxon>eudicotyledons</taxon>
        <taxon>Gunneridae</taxon>
        <taxon>Pentapetalae</taxon>
        <taxon>rosids</taxon>
        <taxon>fabids</taxon>
        <taxon>Fabales</taxon>
        <taxon>Fabaceae</taxon>
        <taxon>Papilionoideae</taxon>
        <taxon>50 kb inversion clade</taxon>
        <taxon>NPAAA clade</taxon>
        <taxon>Hologalegina</taxon>
        <taxon>IRL clade</taxon>
        <taxon>Trifolieae</taxon>
        <taxon>Trifolium</taxon>
    </lineage>
</organism>
<dbReference type="EMBL" id="ASHM01006062">
    <property type="protein sequence ID" value="PNY13425.1"/>
    <property type="molecule type" value="Genomic_DNA"/>
</dbReference>
<reference evidence="1 2" key="1">
    <citation type="journal article" date="2014" name="Am. J. Bot.">
        <title>Genome assembly and annotation for red clover (Trifolium pratense; Fabaceae).</title>
        <authorList>
            <person name="Istvanek J."/>
            <person name="Jaros M."/>
            <person name="Krenek A."/>
            <person name="Repkova J."/>
        </authorList>
    </citation>
    <scope>NUCLEOTIDE SEQUENCE [LARGE SCALE GENOMIC DNA]</scope>
    <source>
        <strain evidence="2">cv. Tatra</strain>
        <tissue evidence="1">Young leaves</tissue>
    </source>
</reference>
<dbReference type="AlphaFoldDB" id="A0A2K3PDV2"/>
<gene>
    <name evidence="1" type="ORF">L195_g010079</name>
</gene>